<dbReference type="InterPro" id="IPR039448">
    <property type="entry name" value="Beta_helix"/>
</dbReference>
<accession>A0AAE8VSJ7</accession>
<evidence type="ECO:0000259" key="2">
    <source>
        <dbReference type="Pfam" id="PF13229"/>
    </source>
</evidence>
<dbReference type="SMART" id="SM00710">
    <property type="entry name" value="PbH1"/>
    <property type="match status" value="7"/>
</dbReference>
<comment type="caution">
    <text evidence="3">The sequence shown here is derived from an EMBL/GenBank/DDBJ whole genome shotgun (WGS) entry which is preliminary data.</text>
</comment>
<dbReference type="InterPro" id="IPR006626">
    <property type="entry name" value="PbH1"/>
</dbReference>
<dbReference type="Proteomes" id="UP000318720">
    <property type="component" value="Unassembled WGS sequence"/>
</dbReference>
<evidence type="ECO:0000313" key="4">
    <source>
        <dbReference type="Proteomes" id="UP000318720"/>
    </source>
</evidence>
<gene>
    <name evidence="3" type="ORF">Sipo8835_46210</name>
</gene>
<dbReference type="EMBL" id="SPAZ01000371">
    <property type="protein sequence ID" value="TQE15186.1"/>
    <property type="molecule type" value="Genomic_DNA"/>
</dbReference>
<keyword evidence="1" id="KW-0732">Signal</keyword>
<reference evidence="3 4" key="1">
    <citation type="submission" date="2019-03" db="EMBL/GenBank/DDBJ databases">
        <title>Comparative genomic analyses of the sweetpotato soil rot pathogen, Streptomyces ipomoeae.</title>
        <authorList>
            <person name="Ruschel Soares N."/>
            <person name="Badger J.H."/>
            <person name="Huguet-Tapia J.C."/>
            <person name="Clark C.A."/>
            <person name="Pettis G.S."/>
        </authorList>
    </citation>
    <scope>NUCLEOTIDE SEQUENCE [LARGE SCALE GENOMIC DNA]</scope>
    <source>
        <strain evidence="3 4">88-35</strain>
    </source>
</reference>
<dbReference type="Gene3D" id="2.160.20.10">
    <property type="entry name" value="Single-stranded right-handed beta-helix, Pectin lyase-like"/>
    <property type="match status" value="2"/>
</dbReference>
<dbReference type="RefSeq" id="WP_141586647.1">
    <property type="nucleotide sequence ID" value="NZ_SPAY01000255.1"/>
</dbReference>
<feature type="chain" id="PRO_5041950857" description="Right handed beta helix domain-containing protein" evidence="1">
    <location>
        <begin position="25"/>
        <end position="401"/>
    </location>
</feature>
<evidence type="ECO:0000313" key="3">
    <source>
        <dbReference type="EMBL" id="TQE15186.1"/>
    </source>
</evidence>
<dbReference type="SUPFAM" id="SSF51126">
    <property type="entry name" value="Pectin lyase-like"/>
    <property type="match status" value="1"/>
</dbReference>
<feature type="domain" description="Right handed beta helix" evidence="2">
    <location>
        <begin position="142"/>
        <end position="286"/>
    </location>
</feature>
<proteinExistence type="predicted"/>
<sequence>MKRQVFVSACAAAAVAFSALPSHAAQRTLVVDDDGAQCPGAKFTSIQAAVNAATAGSTIKVCPGTYNEVVTADKPNLTLVGPRSPSACTQPTAPNPNTDAIIQAGNAAGGVVNLLANGIRFMRFTVQNNTLGSGIFTGATFSGHQILQNVVQNNVQGVYFNSDGTTSSSIDQNCIRQNNRPGAAGGNGVYSDQGLRNANIRQNTFYRNDSSAIVLTGLAPGAVSNVGIDGNTSRQDGSLLAVFNSNGTRVRSNTVRNNTGSAIFVGNDNTGLEILSNKISGSARGVRTSTIFGGGPSTDLRISANRITNSTDSDGINVGPNSLTDSVISANSATDNPRDGIRIDAGGNAGNRILSNTLRNNAEHDCHDDTVGGGTAGTANTWLANTGVTENRPGLCRGTTT</sequence>
<evidence type="ECO:0000256" key="1">
    <source>
        <dbReference type="SAM" id="SignalP"/>
    </source>
</evidence>
<protein>
    <recommendedName>
        <fullName evidence="2">Right handed beta helix domain-containing protein</fullName>
    </recommendedName>
</protein>
<organism evidence="3 4">
    <name type="scientific">Streptomyces ipomoeae</name>
    <dbReference type="NCBI Taxonomy" id="103232"/>
    <lineage>
        <taxon>Bacteria</taxon>
        <taxon>Bacillati</taxon>
        <taxon>Actinomycetota</taxon>
        <taxon>Actinomycetes</taxon>
        <taxon>Kitasatosporales</taxon>
        <taxon>Streptomycetaceae</taxon>
        <taxon>Streptomyces</taxon>
    </lineage>
</organism>
<dbReference type="InterPro" id="IPR012334">
    <property type="entry name" value="Pectin_lyas_fold"/>
</dbReference>
<dbReference type="AlphaFoldDB" id="A0AAE8VSJ7"/>
<dbReference type="InterPro" id="IPR011050">
    <property type="entry name" value="Pectin_lyase_fold/virulence"/>
</dbReference>
<name>A0AAE8VSJ7_9ACTN</name>
<dbReference type="Pfam" id="PF13229">
    <property type="entry name" value="Beta_helix"/>
    <property type="match status" value="1"/>
</dbReference>
<feature type="signal peptide" evidence="1">
    <location>
        <begin position="1"/>
        <end position="24"/>
    </location>
</feature>